<reference evidence="1 2" key="1">
    <citation type="submission" date="2015-09" db="EMBL/GenBank/DDBJ databases">
        <title>Draft genome of the parasitic nematode Teladorsagia circumcincta isolate WARC Sus (inbred).</title>
        <authorList>
            <person name="Mitreva M."/>
        </authorList>
    </citation>
    <scope>NUCLEOTIDE SEQUENCE [LARGE SCALE GENOMIC DNA]</scope>
    <source>
        <strain evidence="1 2">S</strain>
    </source>
</reference>
<keyword evidence="2" id="KW-1185">Reference proteome</keyword>
<proteinExistence type="predicted"/>
<sequence>MISGGMVEGGGSGDVETTTFVTTADERLSFLRGISDDVIQKYYEASILPGFKVLPLNCSLIFLIIQENYENYEKVQEEKDQMLATERSHEVERIPSLNEVAKQTAELAQAIGTDDGLTETEKGAQVQGSVQTLPEEIKENLIMV</sequence>
<evidence type="ECO:0000313" key="1">
    <source>
        <dbReference type="EMBL" id="PIO71387.1"/>
    </source>
</evidence>
<name>A0A2G9UMG2_TELCI</name>
<dbReference type="EMBL" id="KZ345968">
    <property type="protein sequence ID" value="PIO71387.1"/>
    <property type="molecule type" value="Genomic_DNA"/>
</dbReference>
<evidence type="ECO:0000313" key="2">
    <source>
        <dbReference type="Proteomes" id="UP000230423"/>
    </source>
</evidence>
<gene>
    <name evidence="1" type="ORF">TELCIR_06717</name>
</gene>
<dbReference type="Proteomes" id="UP000230423">
    <property type="component" value="Unassembled WGS sequence"/>
</dbReference>
<dbReference type="AlphaFoldDB" id="A0A2G9UMG2"/>
<accession>A0A2G9UMG2</accession>
<protein>
    <submittedName>
        <fullName evidence="1">Uncharacterized protein</fullName>
    </submittedName>
</protein>
<organism evidence="1 2">
    <name type="scientific">Teladorsagia circumcincta</name>
    <name type="common">Brown stomach worm</name>
    <name type="synonym">Ostertagia circumcincta</name>
    <dbReference type="NCBI Taxonomy" id="45464"/>
    <lineage>
        <taxon>Eukaryota</taxon>
        <taxon>Metazoa</taxon>
        <taxon>Ecdysozoa</taxon>
        <taxon>Nematoda</taxon>
        <taxon>Chromadorea</taxon>
        <taxon>Rhabditida</taxon>
        <taxon>Rhabditina</taxon>
        <taxon>Rhabditomorpha</taxon>
        <taxon>Strongyloidea</taxon>
        <taxon>Trichostrongylidae</taxon>
        <taxon>Teladorsagia</taxon>
    </lineage>
</organism>
<dbReference type="OrthoDB" id="5841358at2759"/>